<name>A0ABT6WLG3_9ACTN</name>
<keyword evidence="1" id="KW-1133">Transmembrane helix</keyword>
<keyword evidence="1" id="KW-0812">Transmembrane</keyword>
<dbReference type="InterPro" id="IPR025588">
    <property type="entry name" value="YcxB-like_C"/>
</dbReference>
<keyword evidence="1" id="KW-0472">Membrane</keyword>
<proteinExistence type="predicted"/>
<evidence type="ECO:0000256" key="1">
    <source>
        <dbReference type="SAM" id="Phobius"/>
    </source>
</evidence>
<keyword evidence="4" id="KW-1185">Reference proteome</keyword>
<organism evidence="3 4">
    <name type="scientific">Actinoplanes sandaracinus</name>
    <dbReference type="NCBI Taxonomy" id="3045177"/>
    <lineage>
        <taxon>Bacteria</taxon>
        <taxon>Bacillati</taxon>
        <taxon>Actinomycetota</taxon>
        <taxon>Actinomycetes</taxon>
        <taxon>Micromonosporales</taxon>
        <taxon>Micromonosporaceae</taxon>
        <taxon>Actinoplanes</taxon>
    </lineage>
</organism>
<dbReference type="Proteomes" id="UP001241758">
    <property type="component" value="Unassembled WGS sequence"/>
</dbReference>
<sequence>MNVTGSHQFGYREIRRVSMEALGKKRYGMWILGALLLLCTALKPEGAGLLPWFAVFMLAFPDLIAYVTWHPQRQINAHPVHYELDDAEIRIRTISSEVKLAWAGLTWIRPYKRMWLIRHGAAQTVIPRAAFSPEDLVTLDAFFAARGIQAAA</sequence>
<dbReference type="EMBL" id="JASCTH010000011">
    <property type="protein sequence ID" value="MDI6100548.1"/>
    <property type="molecule type" value="Genomic_DNA"/>
</dbReference>
<evidence type="ECO:0000259" key="2">
    <source>
        <dbReference type="Pfam" id="PF14317"/>
    </source>
</evidence>
<gene>
    <name evidence="3" type="ORF">QLQ12_18215</name>
</gene>
<evidence type="ECO:0000313" key="4">
    <source>
        <dbReference type="Proteomes" id="UP001241758"/>
    </source>
</evidence>
<dbReference type="Pfam" id="PF14317">
    <property type="entry name" value="YcxB"/>
    <property type="match status" value="1"/>
</dbReference>
<protein>
    <submittedName>
        <fullName evidence="3">YcxB family protein</fullName>
    </submittedName>
</protein>
<reference evidence="3 4" key="1">
    <citation type="submission" date="2023-05" db="EMBL/GenBank/DDBJ databases">
        <title>Actinoplanes sp. NEAU-A12 genome sequencing.</title>
        <authorList>
            <person name="Wang Z.-S."/>
        </authorList>
    </citation>
    <scope>NUCLEOTIDE SEQUENCE [LARGE SCALE GENOMIC DNA]</scope>
    <source>
        <strain evidence="3 4">NEAU-A12</strain>
    </source>
</reference>
<feature type="transmembrane region" description="Helical" evidence="1">
    <location>
        <begin position="49"/>
        <end position="69"/>
    </location>
</feature>
<feature type="domain" description="YcxB-like C-terminal" evidence="2">
    <location>
        <begin position="84"/>
        <end position="142"/>
    </location>
</feature>
<evidence type="ECO:0000313" key="3">
    <source>
        <dbReference type="EMBL" id="MDI6100548.1"/>
    </source>
</evidence>
<accession>A0ABT6WLG3</accession>
<dbReference type="RefSeq" id="WP_282761374.1">
    <property type="nucleotide sequence ID" value="NZ_JASCTH010000011.1"/>
</dbReference>
<comment type="caution">
    <text evidence="3">The sequence shown here is derived from an EMBL/GenBank/DDBJ whole genome shotgun (WGS) entry which is preliminary data.</text>
</comment>